<proteinExistence type="inferred from homology"/>
<keyword evidence="7 12" id="KW-0106">Calcium</keyword>
<dbReference type="SUPFAM" id="SSF50923">
    <property type="entry name" value="Hemopexin-like domain"/>
    <property type="match status" value="1"/>
</dbReference>
<evidence type="ECO:0000256" key="7">
    <source>
        <dbReference type="ARBA" id="ARBA00022837"/>
    </source>
</evidence>
<evidence type="ECO:0000313" key="16">
    <source>
        <dbReference type="Ensembl" id="ENSMMDP00005004286.1"/>
    </source>
</evidence>
<feature type="binding site" evidence="12">
    <location>
        <position position="178"/>
    </location>
    <ligand>
        <name>Ca(2+)</name>
        <dbReference type="ChEBI" id="CHEBI:29108"/>
        <label>2</label>
    </ligand>
</feature>
<dbReference type="PROSITE" id="PS00546">
    <property type="entry name" value="CYSTEINE_SWITCH"/>
    <property type="match status" value="1"/>
</dbReference>
<reference evidence="16" key="2">
    <citation type="submission" date="2025-08" db="UniProtKB">
        <authorList>
            <consortium name="Ensembl"/>
        </authorList>
    </citation>
    <scope>IDENTIFICATION</scope>
</reference>
<dbReference type="GeneTree" id="ENSGT00940000156340"/>
<feature type="binding site" evidence="11">
    <location>
        <position position="214"/>
    </location>
    <ligand>
        <name>Zn(2+)</name>
        <dbReference type="ChEBI" id="CHEBI:29105"/>
        <label>2</label>
        <note>catalytic</note>
    </ligand>
</feature>
<dbReference type="Pfam" id="PF01471">
    <property type="entry name" value="PG_binding_1"/>
    <property type="match status" value="1"/>
</dbReference>
<dbReference type="CDD" id="cd04278">
    <property type="entry name" value="ZnMc_MMP"/>
    <property type="match status" value="1"/>
</dbReference>
<dbReference type="InterPro" id="IPR036365">
    <property type="entry name" value="PGBD-like_sf"/>
</dbReference>
<reference evidence="16" key="3">
    <citation type="submission" date="2025-09" db="UniProtKB">
        <authorList>
            <consortium name="Ensembl"/>
        </authorList>
    </citation>
    <scope>IDENTIFICATION</scope>
</reference>
<dbReference type="SUPFAM" id="SSF47090">
    <property type="entry name" value="PGBD-like"/>
    <property type="match status" value="1"/>
</dbReference>
<dbReference type="SMART" id="SM00235">
    <property type="entry name" value="ZnMc"/>
    <property type="match status" value="1"/>
</dbReference>
<feature type="binding site" evidence="12">
    <location>
        <position position="182"/>
    </location>
    <ligand>
        <name>Zn(2+)</name>
        <dbReference type="ChEBI" id="CHEBI:29105"/>
        <label>1</label>
    </ligand>
</feature>
<dbReference type="PIRSF" id="PIRSF001191">
    <property type="entry name" value="Peptidase_M10A_matrix"/>
    <property type="match status" value="1"/>
</dbReference>
<reference evidence="16" key="1">
    <citation type="submission" date="2019-06" db="EMBL/GenBank/DDBJ databases">
        <authorList>
            <consortium name="Wellcome Sanger Institute Data Sharing"/>
        </authorList>
    </citation>
    <scope>NUCLEOTIDE SEQUENCE [LARGE SCALE GENOMIC DNA]</scope>
</reference>
<dbReference type="GO" id="GO:0004222">
    <property type="term" value="F:metalloendopeptidase activity"/>
    <property type="evidence" value="ECO:0007669"/>
    <property type="project" value="InterPro"/>
</dbReference>
<dbReference type="InterPro" id="IPR033739">
    <property type="entry name" value="M10A_MMP"/>
</dbReference>
<dbReference type="InterPro" id="IPR036375">
    <property type="entry name" value="Hemopexin-like_dom_sf"/>
</dbReference>
<evidence type="ECO:0000256" key="3">
    <source>
        <dbReference type="ARBA" id="ARBA00022723"/>
    </source>
</evidence>
<dbReference type="InterPro" id="IPR018487">
    <property type="entry name" value="Hemopexin-like_repeat"/>
</dbReference>
<feature type="binding site" evidence="11">
    <location>
        <position position="208"/>
    </location>
    <ligand>
        <name>Zn(2+)</name>
        <dbReference type="ChEBI" id="CHEBI:29105"/>
        <label>2</label>
        <note>catalytic</note>
    </ligand>
</feature>
<dbReference type="PROSITE" id="PS51642">
    <property type="entry name" value="HEMOPEXIN_2"/>
    <property type="match status" value="1"/>
</dbReference>
<keyword evidence="3 11" id="KW-0479">Metal-binding</keyword>
<feature type="binding site" evidence="12">
    <location>
        <position position="187"/>
    </location>
    <ligand>
        <name>Ca(2+)</name>
        <dbReference type="ChEBI" id="CHEBI:29108"/>
        <label>3</label>
    </ligand>
</feature>
<dbReference type="Gene3D" id="3.40.390.10">
    <property type="entry name" value="Collagenase (Catalytic Domain)"/>
    <property type="match status" value="1"/>
</dbReference>
<feature type="repeat" description="Hemopexin" evidence="14">
    <location>
        <begin position="351"/>
        <end position="399"/>
    </location>
</feature>
<dbReference type="PANTHER" id="PTHR10201:SF306">
    <property type="entry name" value="MATRILYSIN-LIKE"/>
    <property type="match status" value="1"/>
</dbReference>
<feature type="short sequence motif" description="Cysteine switch" evidence="13">
    <location>
        <begin position="77"/>
        <end position="84"/>
    </location>
</feature>
<keyword evidence="6 11" id="KW-0862">Zinc</keyword>
<comment type="similarity">
    <text evidence="1">Belongs to the peptidase M10A family.</text>
</comment>
<evidence type="ECO:0000256" key="5">
    <source>
        <dbReference type="ARBA" id="ARBA00022801"/>
    </source>
</evidence>
<dbReference type="SMART" id="SM00120">
    <property type="entry name" value="HX"/>
    <property type="match status" value="3"/>
</dbReference>
<evidence type="ECO:0000256" key="12">
    <source>
        <dbReference type="PIRSR" id="PIRSR621190-2"/>
    </source>
</evidence>
<keyword evidence="2" id="KW-0645">Protease</keyword>
<dbReference type="Pfam" id="PF00413">
    <property type="entry name" value="Peptidase_M10"/>
    <property type="match status" value="1"/>
</dbReference>
<keyword evidence="17" id="KW-1185">Reference proteome</keyword>
<evidence type="ECO:0000256" key="10">
    <source>
        <dbReference type="PIRSR" id="PIRSR001191-1"/>
    </source>
</evidence>
<gene>
    <name evidence="16" type="primary">LOC115370785</name>
</gene>
<dbReference type="GO" id="GO:0031012">
    <property type="term" value="C:extracellular matrix"/>
    <property type="evidence" value="ECO:0007669"/>
    <property type="project" value="InterPro"/>
</dbReference>
<comment type="cofactor">
    <cofactor evidence="12">
        <name>Ca(2+)</name>
        <dbReference type="ChEBI" id="CHEBI:29108"/>
    </cofactor>
    <text evidence="12">Can bind about 5 Ca(2+) ions per subunit.</text>
</comment>
<dbReference type="GO" id="GO:0030198">
    <property type="term" value="P:extracellular matrix organization"/>
    <property type="evidence" value="ECO:0007669"/>
    <property type="project" value="TreeGrafter"/>
</dbReference>
<dbReference type="Pfam" id="PF00045">
    <property type="entry name" value="Hemopexin"/>
    <property type="match status" value="1"/>
</dbReference>
<evidence type="ECO:0000259" key="15">
    <source>
        <dbReference type="SMART" id="SM00235"/>
    </source>
</evidence>
<keyword evidence="5" id="KW-0378">Hydrolase</keyword>
<feature type="binding site" evidence="12">
    <location>
        <position position="357"/>
    </location>
    <ligand>
        <name>Ca(2+)</name>
        <dbReference type="ChEBI" id="CHEBI:29108"/>
        <label>5</label>
    </ligand>
</feature>
<feature type="binding site" evidence="12">
    <location>
        <position position="156"/>
    </location>
    <ligand>
        <name>Zn(2+)</name>
        <dbReference type="ChEBI" id="CHEBI:29105"/>
        <label>1</label>
    </ligand>
</feature>
<dbReference type="InterPro" id="IPR021190">
    <property type="entry name" value="Pept_M10A"/>
</dbReference>
<feature type="binding site" evidence="12">
    <location>
        <position position="169"/>
    </location>
    <ligand>
        <name>Zn(2+)</name>
        <dbReference type="ChEBI" id="CHEBI:29105"/>
        <label>1</label>
    </ligand>
</feature>
<dbReference type="GO" id="GO:0006508">
    <property type="term" value="P:proteolysis"/>
    <property type="evidence" value="ECO:0007669"/>
    <property type="project" value="UniProtKB-KW"/>
</dbReference>
<dbReference type="GO" id="GO:0030574">
    <property type="term" value="P:collagen catabolic process"/>
    <property type="evidence" value="ECO:0007669"/>
    <property type="project" value="TreeGrafter"/>
</dbReference>
<protein>
    <submittedName>
        <fullName evidence="16">Matrix metallopeptidase 20b (enamelysin)</fullName>
    </submittedName>
</protein>
<feature type="binding site" evidence="12">
    <location>
        <position position="110"/>
    </location>
    <ligand>
        <name>Ca(2+)</name>
        <dbReference type="ChEBI" id="CHEBI:29108"/>
        <label>1</label>
    </ligand>
</feature>
<sequence>MCPGLGCAWSMFHGSHSYPGGREEYLKRYYNLKKEPFGRRKRSWPSFTSKVKDMQAFFGLNTTGAVDSETLEVMLSPRCGVPDVEEYSHNLGTRWNKNVITYSIGRYTRDLPRGTVDSLVESALSVWARASSLTFVRSPTRNADIMVEFVSYAHGDLYPFDGPRGTLAHAFGPGEGTGGDTHFDDDEHWTTGGNGFNLYLVAAHEFGHALGLKHSRNPESLMYPTYKYPRTLSLLSREDVANINTLYGKQFLCPLRGRPHYFPRYGWSSQYMSTVGDATFFFSEGFVDDFCLLEELINKKAIDPLWKKSNVNLSVSTAYLIHGKSMYWTVKGSLVKGKPKPLTNFGFPVWVQDIDAAVHIVKTGRTLFFIHDIYWSYNENRRIMDIGYPKLISEDFPGLNTTISAAIHKEGFIYFFIGPQVYKYDYTHKHIVGAEKANTWLGC</sequence>
<evidence type="ECO:0000256" key="13">
    <source>
        <dbReference type="PIRSR" id="PIRSR621190-5"/>
    </source>
</evidence>
<evidence type="ECO:0000256" key="1">
    <source>
        <dbReference type="ARBA" id="ARBA00010370"/>
    </source>
</evidence>
<feature type="binding site" description="in inhibited form" evidence="12">
    <location>
        <position position="79"/>
    </location>
    <ligand>
        <name>Zn(2+)</name>
        <dbReference type="ChEBI" id="CHEBI:29105"/>
        <label>2</label>
        <note>catalytic</note>
    </ligand>
</feature>
<accession>A0A667X5Q7</accession>
<dbReference type="InterPro" id="IPR001818">
    <property type="entry name" value="Pept_M10_metallopeptidase"/>
</dbReference>
<dbReference type="InterPro" id="IPR002477">
    <property type="entry name" value="Peptidoglycan-bd-like"/>
</dbReference>
<feature type="binding site" evidence="12">
    <location>
        <position position="184"/>
    </location>
    <ligand>
        <name>Ca(2+)</name>
        <dbReference type="ChEBI" id="CHEBI:29108"/>
        <label>3</label>
    </ligand>
</feature>
<dbReference type="InterPro" id="IPR024079">
    <property type="entry name" value="MetalloPept_cat_dom_sf"/>
</dbReference>
<evidence type="ECO:0000256" key="9">
    <source>
        <dbReference type="ARBA" id="ARBA00023145"/>
    </source>
</evidence>
<organism evidence="16 17">
    <name type="scientific">Myripristis murdjan</name>
    <name type="common">pinecone soldierfish</name>
    <dbReference type="NCBI Taxonomy" id="586833"/>
    <lineage>
        <taxon>Eukaryota</taxon>
        <taxon>Metazoa</taxon>
        <taxon>Chordata</taxon>
        <taxon>Craniata</taxon>
        <taxon>Vertebrata</taxon>
        <taxon>Euteleostomi</taxon>
        <taxon>Actinopterygii</taxon>
        <taxon>Neopterygii</taxon>
        <taxon>Teleostei</taxon>
        <taxon>Neoteleostei</taxon>
        <taxon>Acanthomorphata</taxon>
        <taxon>Holocentriformes</taxon>
        <taxon>Holocentridae</taxon>
        <taxon>Myripristis</taxon>
    </lineage>
</organism>
<evidence type="ECO:0000256" key="14">
    <source>
        <dbReference type="PROSITE-ProRule" id="PRU01011"/>
    </source>
</evidence>
<dbReference type="SUPFAM" id="SSF55486">
    <property type="entry name" value="Metalloproteases ('zincins'), catalytic domain"/>
    <property type="match status" value="1"/>
</dbReference>
<feature type="binding site" evidence="12">
    <location>
        <position position="154"/>
    </location>
    <ligand>
        <name>Zn(2+)</name>
        <dbReference type="ChEBI" id="CHEBI:29105"/>
        <label>1</label>
    </ligand>
</feature>
<keyword evidence="8" id="KW-0482">Metalloprotease</keyword>
<dbReference type="Gene3D" id="2.110.10.10">
    <property type="entry name" value="Hemopexin-like domain"/>
    <property type="match status" value="1"/>
</dbReference>
<evidence type="ECO:0000256" key="4">
    <source>
        <dbReference type="ARBA" id="ARBA00022729"/>
    </source>
</evidence>
<feature type="binding site" evidence="12">
    <location>
        <position position="144"/>
    </location>
    <ligand>
        <name>Ca(2+)</name>
        <dbReference type="ChEBI" id="CHEBI:29108"/>
        <label>2</label>
    </ligand>
</feature>
<feature type="binding site" evidence="12">
    <location>
        <position position="222"/>
    </location>
    <ligand>
        <name>Zn(2+)</name>
        <dbReference type="ChEBI" id="CHEBI:29105"/>
        <label>2</label>
        <note>catalytic</note>
    </ligand>
</feature>
<dbReference type="AlphaFoldDB" id="A0A667X5Q7"/>
<dbReference type="PRINTS" id="PR00138">
    <property type="entry name" value="MATRIXIN"/>
</dbReference>
<evidence type="ECO:0000256" key="2">
    <source>
        <dbReference type="ARBA" id="ARBA00022670"/>
    </source>
</evidence>
<feature type="binding site" evidence="12">
    <location>
        <position position="162"/>
    </location>
    <ligand>
        <name>Ca(2+)</name>
        <dbReference type="ChEBI" id="CHEBI:29108"/>
        <label>3</label>
    </ligand>
</feature>
<dbReference type="PANTHER" id="PTHR10201">
    <property type="entry name" value="MATRIX METALLOPROTEINASE"/>
    <property type="match status" value="1"/>
</dbReference>
<dbReference type="Ensembl" id="ENSMMDT00005004400.1">
    <property type="protein sequence ID" value="ENSMMDP00005004286.1"/>
    <property type="gene ID" value="ENSMMDG00005002315.1"/>
</dbReference>
<comment type="cofactor">
    <cofactor evidence="12">
        <name>Zn(2+)</name>
        <dbReference type="ChEBI" id="CHEBI:29105"/>
    </cofactor>
    <text evidence="12">Binds 2 Zn(2+) ions per subunit.</text>
</comment>
<evidence type="ECO:0000256" key="8">
    <source>
        <dbReference type="ARBA" id="ARBA00023049"/>
    </source>
</evidence>
<keyword evidence="9" id="KW-0865">Zymogen</keyword>
<feature type="domain" description="Peptidase metallopeptidase" evidence="15">
    <location>
        <begin position="91"/>
        <end position="249"/>
    </location>
</feature>
<evidence type="ECO:0000313" key="17">
    <source>
        <dbReference type="Proteomes" id="UP000472263"/>
    </source>
</evidence>
<feature type="binding site" evidence="11">
    <location>
        <position position="204"/>
    </location>
    <ligand>
        <name>Zn(2+)</name>
        <dbReference type="ChEBI" id="CHEBI:29105"/>
        <label>2</label>
        <note>catalytic</note>
    </ligand>
</feature>
<feature type="binding site" evidence="12">
    <location>
        <position position="187"/>
    </location>
    <ligand>
        <name>Ca(2+)</name>
        <dbReference type="ChEBI" id="CHEBI:29108"/>
        <label>1</label>
    </ligand>
</feature>
<name>A0A667X5Q7_9TELE</name>
<dbReference type="InterPro" id="IPR021158">
    <property type="entry name" value="Pept_M10A_Zn_BS"/>
</dbReference>
<dbReference type="InterPro" id="IPR006026">
    <property type="entry name" value="Peptidase_Metallo"/>
</dbReference>
<keyword evidence="4" id="KW-0732">Signal</keyword>
<dbReference type="GO" id="GO:0008270">
    <property type="term" value="F:zinc ion binding"/>
    <property type="evidence" value="ECO:0007669"/>
    <property type="project" value="InterPro"/>
</dbReference>
<evidence type="ECO:0000256" key="6">
    <source>
        <dbReference type="ARBA" id="ARBA00022833"/>
    </source>
</evidence>
<dbReference type="Proteomes" id="UP000472263">
    <property type="component" value="Chromosome 13"/>
</dbReference>
<feature type="binding site" evidence="12">
    <location>
        <position position="185"/>
    </location>
    <ligand>
        <name>Ca(2+)</name>
        <dbReference type="ChEBI" id="CHEBI:29108"/>
        <label>1</label>
    </ligand>
</feature>
<evidence type="ECO:0000256" key="11">
    <source>
        <dbReference type="PIRSR" id="PIRSR001191-2"/>
    </source>
</evidence>
<feature type="active site" evidence="10">
    <location>
        <position position="205"/>
    </location>
</feature>
<feature type="binding site" evidence="12">
    <location>
        <position position="161"/>
    </location>
    <ligand>
        <name>Ca(2+)</name>
        <dbReference type="ChEBI" id="CHEBI:29108"/>
        <label>3</label>
    </ligand>
</feature>
<feature type="binding site" evidence="12">
    <location>
        <position position="180"/>
    </location>
    <ligand>
        <name>Ca(2+)</name>
        <dbReference type="ChEBI" id="CHEBI:29108"/>
        <label>2</label>
    </ligand>
</feature>